<dbReference type="Pfam" id="PF01391">
    <property type="entry name" value="Collagen"/>
    <property type="match status" value="2"/>
</dbReference>
<dbReference type="PANTHER" id="PTHR24023:SF1082">
    <property type="entry name" value="COLLAGEN TRIPLE HELIX REPEAT"/>
    <property type="match status" value="1"/>
</dbReference>
<protein>
    <recommendedName>
        <fullName evidence="4">Collagen-like protein</fullName>
    </recommendedName>
</protein>
<proteinExistence type="predicted"/>
<reference evidence="3" key="1">
    <citation type="submission" date="2020-07" db="EMBL/GenBank/DDBJ databases">
        <title>Complete genome sequencing of Clostridia bacterium strain 12CBH8.</title>
        <authorList>
            <person name="Sakamoto M."/>
            <person name="Murakami T."/>
            <person name="Mori H."/>
        </authorList>
    </citation>
    <scope>NUCLEOTIDE SEQUENCE [LARGE SCALE GENOMIC DNA]</scope>
    <source>
        <strain evidence="3">12CBH8</strain>
    </source>
</reference>
<dbReference type="AlphaFoldDB" id="A0A7I8D497"/>
<evidence type="ECO:0000256" key="1">
    <source>
        <dbReference type="SAM" id="MobiDB-lite"/>
    </source>
</evidence>
<dbReference type="RefSeq" id="WP_215532935.1">
    <property type="nucleotide sequence ID" value="NZ_AP023321.1"/>
</dbReference>
<feature type="compositionally biased region" description="Basic and acidic residues" evidence="1">
    <location>
        <begin position="175"/>
        <end position="188"/>
    </location>
</feature>
<dbReference type="InterPro" id="IPR008160">
    <property type="entry name" value="Collagen"/>
</dbReference>
<evidence type="ECO:0000313" key="2">
    <source>
        <dbReference type="EMBL" id="BCI60855.1"/>
    </source>
</evidence>
<dbReference type="Proteomes" id="UP000593890">
    <property type="component" value="Chromosome"/>
</dbReference>
<dbReference type="Gene3D" id="2.60.120.220">
    <property type="entry name" value="Satellite virus coat domain"/>
    <property type="match status" value="1"/>
</dbReference>
<keyword evidence="3" id="KW-1185">Reference proteome</keyword>
<accession>A0A7I8D497</accession>
<dbReference type="GO" id="GO:0005615">
    <property type="term" value="C:extracellular space"/>
    <property type="evidence" value="ECO:0007669"/>
    <property type="project" value="TreeGrafter"/>
</dbReference>
<sequence length="352" mass="35890">MITCSISPGRTVTVHAPSSPVEGEHNANVVAVTIPSRIGDADLDGCTMYACTCNDRGDVDKIPLEMIPSDDGYIAQWTITRNTTAAQGKVILYYAWERNTDLVAKTYTAELRVVDVPDVDGEIAQQYPTILQDYGARIEDLEENGTGTPGPEGPQGPKGDKGDPGPAGPQGEQGPKGDKGDPGKDGAPGERGPAGQDGAPGERGPAGLKGDVGETGPQGPKGDPGPQGEKGDQGPAGQDGVSPHIGDNGHWYIGDTDTGVTAQGFVGPQGDKGDTGDIGPTGPQGPQGPKGDTGPQGEPGPAGKDGIDGATGPAGKDGKTPVKGVDYWTESDKQEIVQDVLEALPQAEVTAF</sequence>
<dbReference type="GO" id="GO:0031012">
    <property type="term" value="C:extracellular matrix"/>
    <property type="evidence" value="ECO:0007669"/>
    <property type="project" value="TreeGrafter"/>
</dbReference>
<dbReference type="KEGG" id="sman:C12CBH8_14940"/>
<dbReference type="PANTHER" id="PTHR24023">
    <property type="entry name" value="COLLAGEN ALPHA"/>
    <property type="match status" value="1"/>
</dbReference>
<evidence type="ECO:0000313" key="3">
    <source>
        <dbReference type="Proteomes" id="UP000593890"/>
    </source>
</evidence>
<dbReference type="InterPro" id="IPR050149">
    <property type="entry name" value="Collagen_superfamily"/>
</dbReference>
<name>A0A7I8D497_9FIRM</name>
<feature type="region of interest" description="Disordered" evidence="1">
    <location>
        <begin position="141"/>
        <end position="327"/>
    </location>
</feature>
<dbReference type="EMBL" id="AP023321">
    <property type="protein sequence ID" value="BCI60855.1"/>
    <property type="molecule type" value="Genomic_DNA"/>
</dbReference>
<organism evidence="2 3">
    <name type="scientific">Solibaculum mannosilyticum</name>
    <dbReference type="NCBI Taxonomy" id="2780922"/>
    <lineage>
        <taxon>Bacteria</taxon>
        <taxon>Bacillati</taxon>
        <taxon>Bacillota</taxon>
        <taxon>Clostridia</taxon>
        <taxon>Eubacteriales</taxon>
        <taxon>Oscillospiraceae</taxon>
        <taxon>Solibaculum</taxon>
    </lineage>
</organism>
<feature type="compositionally biased region" description="Low complexity" evidence="1">
    <location>
        <begin position="217"/>
        <end position="227"/>
    </location>
</feature>
<dbReference type="Gene3D" id="1.20.5.320">
    <property type="entry name" value="6-Phosphogluconate Dehydrogenase, domain 3"/>
    <property type="match status" value="1"/>
</dbReference>
<evidence type="ECO:0008006" key="4">
    <source>
        <dbReference type="Google" id="ProtNLM"/>
    </source>
</evidence>
<gene>
    <name evidence="2" type="ORF">C12CBH8_14940</name>
</gene>
<feature type="compositionally biased region" description="Low complexity" evidence="1">
    <location>
        <begin position="287"/>
        <end position="296"/>
    </location>
</feature>